<protein>
    <submittedName>
        <fullName evidence="1">Uncharacterized protein</fullName>
    </submittedName>
</protein>
<name>A0A7H9ATP9_9FLAO</name>
<dbReference type="AlphaFoldDB" id="A0A7H9ATP9"/>
<reference evidence="1 2" key="1">
    <citation type="journal article" date="2006" name="Int. J. Syst. Evol. Microbiol.">
        <title>Costertonia aggregata gen. nov., sp. nov., a mesophilic marine bacterium of the family Flavobacteriaceae, isolated from a mature biofilm.</title>
        <authorList>
            <person name="Kwon K.K."/>
            <person name="Lee Y.K."/>
            <person name="Lee H.K."/>
        </authorList>
    </citation>
    <scope>NUCLEOTIDE SEQUENCE [LARGE SCALE GENOMIC DNA]</scope>
    <source>
        <strain evidence="1 2">KCCM 42265</strain>
    </source>
</reference>
<proteinExistence type="predicted"/>
<evidence type="ECO:0000313" key="1">
    <source>
        <dbReference type="EMBL" id="QLG46861.1"/>
    </source>
</evidence>
<organism evidence="1 2">
    <name type="scientific">Costertonia aggregata</name>
    <dbReference type="NCBI Taxonomy" id="343403"/>
    <lineage>
        <taxon>Bacteria</taxon>
        <taxon>Pseudomonadati</taxon>
        <taxon>Bacteroidota</taxon>
        <taxon>Flavobacteriia</taxon>
        <taxon>Flavobacteriales</taxon>
        <taxon>Flavobacteriaceae</taxon>
        <taxon>Costertonia</taxon>
    </lineage>
</organism>
<dbReference type="EMBL" id="CP058595">
    <property type="protein sequence ID" value="QLG46861.1"/>
    <property type="molecule type" value="Genomic_DNA"/>
</dbReference>
<sequence length="60" mass="7296">MKLRQNWSVLYNENIKSMEFDVDYMLSSPKDLREQYSEERRVKIDNTLVAPRVTIEKLKF</sequence>
<evidence type="ECO:0000313" key="2">
    <source>
        <dbReference type="Proteomes" id="UP000509302"/>
    </source>
</evidence>
<dbReference type="KEGG" id="cagg:HYG79_16375"/>
<dbReference type="RefSeq" id="WP_179243140.1">
    <property type="nucleotide sequence ID" value="NZ_CP058595.1"/>
</dbReference>
<accession>A0A7H9ATP9</accession>
<keyword evidence="2" id="KW-1185">Reference proteome</keyword>
<dbReference type="Proteomes" id="UP000509302">
    <property type="component" value="Chromosome"/>
</dbReference>
<gene>
    <name evidence="1" type="ORF">HYG79_16375</name>
</gene>